<dbReference type="Proteomes" id="UP000076858">
    <property type="component" value="Unassembled WGS sequence"/>
</dbReference>
<reference evidence="1 2" key="1">
    <citation type="submission" date="2016-03" db="EMBL/GenBank/DDBJ databases">
        <title>EvidentialGene: Evidence-directed Construction of Genes on Genomes.</title>
        <authorList>
            <person name="Gilbert D.G."/>
            <person name="Choi J.-H."/>
            <person name="Mockaitis K."/>
            <person name="Colbourne J."/>
            <person name="Pfrender M."/>
        </authorList>
    </citation>
    <scope>NUCLEOTIDE SEQUENCE [LARGE SCALE GENOMIC DNA]</scope>
    <source>
        <strain evidence="1 2">Xinb3</strain>
        <tissue evidence="1">Complete organism</tissue>
    </source>
</reference>
<protein>
    <submittedName>
        <fullName evidence="1">Uncharacterized protein</fullName>
    </submittedName>
</protein>
<dbReference type="AlphaFoldDB" id="A0A164XA41"/>
<comment type="caution">
    <text evidence="1">The sequence shown here is derived from an EMBL/GenBank/DDBJ whole genome shotgun (WGS) entry which is preliminary data.</text>
</comment>
<dbReference type="EMBL" id="LRGB01001005">
    <property type="protein sequence ID" value="KZS14017.1"/>
    <property type="molecule type" value="Genomic_DNA"/>
</dbReference>
<name>A0A164XA41_9CRUS</name>
<organism evidence="1 2">
    <name type="scientific">Daphnia magna</name>
    <dbReference type="NCBI Taxonomy" id="35525"/>
    <lineage>
        <taxon>Eukaryota</taxon>
        <taxon>Metazoa</taxon>
        <taxon>Ecdysozoa</taxon>
        <taxon>Arthropoda</taxon>
        <taxon>Crustacea</taxon>
        <taxon>Branchiopoda</taxon>
        <taxon>Diplostraca</taxon>
        <taxon>Cladocera</taxon>
        <taxon>Anomopoda</taxon>
        <taxon>Daphniidae</taxon>
        <taxon>Daphnia</taxon>
    </lineage>
</organism>
<gene>
    <name evidence="1" type="ORF">APZ42_020680</name>
</gene>
<keyword evidence="2" id="KW-1185">Reference proteome</keyword>
<evidence type="ECO:0000313" key="2">
    <source>
        <dbReference type="Proteomes" id="UP000076858"/>
    </source>
</evidence>
<sequence>MFFCEDGQRLSLLLCTGRPFICNIKLEDLQLLHQFKRSNRPLWPHPVGVTCQALRKSVHVMERHSFSSSPKKKKRIPITM</sequence>
<proteinExistence type="predicted"/>
<evidence type="ECO:0000313" key="1">
    <source>
        <dbReference type="EMBL" id="KZS14017.1"/>
    </source>
</evidence>
<accession>A0A164XA41</accession>